<dbReference type="PROSITE" id="PS51167">
    <property type="entry name" value="CHORISMATE_MUT_1"/>
    <property type="match status" value="1"/>
</dbReference>
<dbReference type="EMBL" id="CAEZWK010000001">
    <property type="protein sequence ID" value="CAB4643735.1"/>
    <property type="molecule type" value="Genomic_DNA"/>
</dbReference>
<dbReference type="GO" id="GO:0004106">
    <property type="term" value="F:chorismate mutase activity"/>
    <property type="evidence" value="ECO:0007669"/>
    <property type="project" value="TreeGrafter"/>
</dbReference>
<sequence>MATRAIRGAIQVEANTSAEIASGVQELISSILASNSISPDDVISVFFTSTADLTAAFPAATCREMGFANVPLLGSVEVPVPNALDRTVRALLLVETELPREKITHAYLRGAAALRRDIAQ</sequence>
<dbReference type="Gene3D" id="3.30.1330.40">
    <property type="entry name" value="RutC-like"/>
    <property type="match status" value="1"/>
</dbReference>
<dbReference type="SUPFAM" id="SSF55298">
    <property type="entry name" value="YjgF-like"/>
    <property type="match status" value="1"/>
</dbReference>
<dbReference type="InterPro" id="IPR035959">
    <property type="entry name" value="RutC-like_sf"/>
</dbReference>
<accession>A0A6J6K5W3</accession>
<evidence type="ECO:0000313" key="3">
    <source>
        <dbReference type="EMBL" id="CAB4643735.1"/>
    </source>
</evidence>
<evidence type="ECO:0000313" key="4">
    <source>
        <dbReference type="EMBL" id="CAB4644360.1"/>
    </source>
</evidence>
<dbReference type="PANTHER" id="PTHR21164:SF0">
    <property type="entry name" value="CHORISMATE MUTASE AROH"/>
    <property type="match status" value="1"/>
</dbReference>
<dbReference type="GO" id="GO:0046417">
    <property type="term" value="P:chorismate metabolic process"/>
    <property type="evidence" value="ECO:0007669"/>
    <property type="project" value="TreeGrafter"/>
</dbReference>
<protein>
    <submittedName>
        <fullName evidence="3">Unannotated protein</fullName>
    </submittedName>
</protein>
<dbReference type="CDD" id="cd02185">
    <property type="entry name" value="AroH"/>
    <property type="match status" value="1"/>
</dbReference>
<name>A0A6J6K5W3_9ZZZZ</name>
<reference evidence="3" key="1">
    <citation type="submission" date="2020-05" db="EMBL/GenBank/DDBJ databases">
        <authorList>
            <person name="Chiriac C."/>
            <person name="Salcher M."/>
            <person name="Ghai R."/>
            <person name="Kavagutti S V."/>
        </authorList>
    </citation>
    <scope>NUCLEOTIDE SEQUENCE</scope>
</reference>
<evidence type="ECO:0000313" key="2">
    <source>
        <dbReference type="EMBL" id="CAB4643726.1"/>
    </source>
</evidence>
<dbReference type="EMBL" id="CAEZVP010000002">
    <property type="protein sequence ID" value="CAB4625206.1"/>
    <property type="molecule type" value="Genomic_DNA"/>
</dbReference>
<dbReference type="Pfam" id="PF07736">
    <property type="entry name" value="CM_1"/>
    <property type="match status" value="1"/>
</dbReference>
<dbReference type="InterPro" id="IPR008243">
    <property type="entry name" value="Chorismate_mutase_AroH"/>
</dbReference>
<gene>
    <name evidence="1" type="ORF">UFOPK2046_00028</name>
    <name evidence="4" type="ORF">UFOPK2157_00894</name>
    <name evidence="2" type="ORF">UFOPK2228_00096</name>
    <name evidence="3" type="ORF">UFOPK2245_00015</name>
</gene>
<evidence type="ECO:0000313" key="1">
    <source>
        <dbReference type="EMBL" id="CAB4625206.1"/>
    </source>
</evidence>
<dbReference type="NCBIfam" id="TIGR01796">
    <property type="entry name" value="CM_mono_aroH"/>
    <property type="match status" value="1"/>
</dbReference>
<dbReference type="EMBL" id="CAEZVW010000041">
    <property type="protein sequence ID" value="CAB4644360.1"/>
    <property type="molecule type" value="Genomic_DNA"/>
</dbReference>
<dbReference type="EMBL" id="CAEZWF010000001">
    <property type="protein sequence ID" value="CAB4643726.1"/>
    <property type="molecule type" value="Genomic_DNA"/>
</dbReference>
<dbReference type="AlphaFoldDB" id="A0A6J6K5W3"/>
<dbReference type="PIRSF" id="PIRSF005965">
    <property type="entry name" value="Chor_mut_AroH"/>
    <property type="match status" value="1"/>
</dbReference>
<dbReference type="PANTHER" id="PTHR21164">
    <property type="entry name" value="CHORISMATE MUTASE"/>
    <property type="match status" value="1"/>
</dbReference>
<organism evidence="3">
    <name type="scientific">freshwater metagenome</name>
    <dbReference type="NCBI Taxonomy" id="449393"/>
    <lineage>
        <taxon>unclassified sequences</taxon>
        <taxon>metagenomes</taxon>
        <taxon>ecological metagenomes</taxon>
    </lineage>
</organism>
<proteinExistence type="predicted"/>